<feature type="domain" description="Integrator complex subunit 3 N-terminal" evidence="1">
    <location>
        <begin position="48"/>
        <end position="457"/>
    </location>
</feature>
<dbReference type="OrthoDB" id="2021145at2759"/>
<gene>
    <name evidence="2" type="ORF">FCM35_KLT04315</name>
</gene>
<proteinExistence type="predicted"/>
<dbReference type="GO" id="GO:0005737">
    <property type="term" value="C:cytoplasm"/>
    <property type="evidence" value="ECO:0007669"/>
    <property type="project" value="TreeGrafter"/>
</dbReference>
<dbReference type="Proteomes" id="UP000623129">
    <property type="component" value="Unassembled WGS sequence"/>
</dbReference>
<keyword evidence="3" id="KW-1185">Reference proteome</keyword>
<evidence type="ECO:0000313" key="3">
    <source>
        <dbReference type="Proteomes" id="UP000623129"/>
    </source>
</evidence>
<dbReference type="AlphaFoldDB" id="A0A833R0G8"/>
<protein>
    <submittedName>
        <fullName evidence="2">Integrator complex subunit 3</fullName>
    </submittedName>
</protein>
<organism evidence="2 3">
    <name type="scientific">Carex littledalei</name>
    <dbReference type="NCBI Taxonomy" id="544730"/>
    <lineage>
        <taxon>Eukaryota</taxon>
        <taxon>Viridiplantae</taxon>
        <taxon>Streptophyta</taxon>
        <taxon>Embryophyta</taxon>
        <taxon>Tracheophyta</taxon>
        <taxon>Spermatophyta</taxon>
        <taxon>Magnoliopsida</taxon>
        <taxon>Liliopsida</taxon>
        <taxon>Poales</taxon>
        <taxon>Cyperaceae</taxon>
        <taxon>Cyperoideae</taxon>
        <taxon>Cariceae</taxon>
        <taxon>Carex</taxon>
        <taxon>Carex subgen. Euthyceras</taxon>
    </lineage>
</organism>
<name>A0A833R0G8_9POAL</name>
<sequence>MTAYPNLLLHYNPYEAKDQLDLSLSEAYLLLQSQLKPPFPLTIPSPSEYALLTRALAFSLLTQPDCAKIHLKHLHASVTDGYDLFTATLVNLTDICYPKLLPVPKTQLLFLCPQLIKVSAFKVDSLVISLLRRINGGDFTESNLWLCAEVAKILSDNWDWLLDEPLVLTSALFVYLRLLADHFRLVSGPQLDELKRLEIRFCIRVLRNCFHLCLGIGRDLIRLLQDLFVIPEFKELWKDLIFEPHKFGVMGFSDLCDIYRIKTPKHYFLLRINQEMEAQLRFLLTHVKWGKQQRYQAWFAKKYLSSPGYETVIIDVIRFVCQCHHPSEKSIQSGVISRWAVIGWLLKSCKRNYFEANGKLALFYDWLFFNEAVDNIMDIEPAMLLMVSSVPQYMEITHCLLEFLFLLVDNYDVQRKGFIAKGVLGAFNALVKRGLVHSMEFLTNCEKLSPFLREKLSKFLFEKVSISQQKELIQKKS</sequence>
<dbReference type="PANTHER" id="PTHR13587:SF7">
    <property type="entry name" value="INTEGRATOR COMPLEX SUBUNIT 3"/>
    <property type="match status" value="1"/>
</dbReference>
<evidence type="ECO:0000313" key="2">
    <source>
        <dbReference type="EMBL" id="KAF3330961.1"/>
    </source>
</evidence>
<dbReference type="PANTHER" id="PTHR13587">
    <property type="entry name" value="INTEGRATOR COMPLEX SUBUNIT 3"/>
    <property type="match status" value="1"/>
</dbReference>
<dbReference type="EMBL" id="SWLB01000013">
    <property type="protein sequence ID" value="KAF3330961.1"/>
    <property type="molecule type" value="Genomic_DNA"/>
</dbReference>
<comment type="caution">
    <text evidence="2">The sequence shown here is derived from an EMBL/GenBank/DDBJ whole genome shotgun (WGS) entry which is preliminary data.</text>
</comment>
<evidence type="ECO:0000259" key="1">
    <source>
        <dbReference type="Pfam" id="PF10189"/>
    </source>
</evidence>
<dbReference type="InterPro" id="IPR019333">
    <property type="entry name" value="INTS3_N"/>
</dbReference>
<accession>A0A833R0G8</accession>
<reference evidence="2" key="1">
    <citation type="submission" date="2020-01" db="EMBL/GenBank/DDBJ databases">
        <title>Genome sequence of Kobresia littledalei, the first chromosome-level genome in the family Cyperaceae.</title>
        <authorList>
            <person name="Qu G."/>
        </authorList>
    </citation>
    <scope>NUCLEOTIDE SEQUENCE</scope>
    <source>
        <strain evidence="2">C.B.Clarke</strain>
        <tissue evidence="2">Leaf</tissue>
    </source>
</reference>
<dbReference type="Pfam" id="PF10189">
    <property type="entry name" value="Ints3_N"/>
    <property type="match status" value="1"/>
</dbReference>
<dbReference type="InterPro" id="IPR045334">
    <property type="entry name" value="INTS3"/>
</dbReference>